<organism evidence="4 5">
    <name type="scientific">Solanum stoloniferum</name>
    <dbReference type="NCBI Taxonomy" id="62892"/>
    <lineage>
        <taxon>Eukaryota</taxon>
        <taxon>Viridiplantae</taxon>
        <taxon>Streptophyta</taxon>
        <taxon>Embryophyta</taxon>
        <taxon>Tracheophyta</taxon>
        <taxon>Spermatophyta</taxon>
        <taxon>Magnoliopsida</taxon>
        <taxon>eudicotyledons</taxon>
        <taxon>Gunneridae</taxon>
        <taxon>Pentapetalae</taxon>
        <taxon>asterids</taxon>
        <taxon>lamiids</taxon>
        <taxon>Solanales</taxon>
        <taxon>Solanaceae</taxon>
        <taxon>Solanoideae</taxon>
        <taxon>Solaneae</taxon>
        <taxon>Solanum</taxon>
    </lineage>
</organism>
<feature type="compositionally biased region" description="Basic and acidic residues" evidence="2">
    <location>
        <begin position="270"/>
        <end position="298"/>
    </location>
</feature>
<comment type="caution">
    <text evidence="4">The sequence shown here is derived from an EMBL/GenBank/DDBJ whole genome shotgun (WGS) entry which is preliminary data.</text>
</comment>
<comment type="similarity">
    <text evidence="1">Belongs to the GeBP family.</text>
</comment>
<evidence type="ECO:0000256" key="1">
    <source>
        <dbReference type="ARBA" id="ARBA00010820"/>
    </source>
</evidence>
<dbReference type="Proteomes" id="UP001627284">
    <property type="component" value="Unassembled WGS sequence"/>
</dbReference>
<evidence type="ECO:0000256" key="2">
    <source>
        <dbReference type="SAM" id="MobiDB-lite"/>
    </source>
</evidence>
<proteinExistence type="inferred from homology"/>
<dbReference type="InterPro" id="IPR053932">
    <property type="entry name" value="GeBP-like_DBD"/>
</dbReference>
<dbReference type="AlphaFoldDB" id="A0ABD2U5Y2"/>
<feature type="domain" description="Glabrous enhancer-binding protein-like DBD" evidence="3">
    <location>
        <begin position="158"/>
        <end position="247"/>
    </location>
</feature>
<dbReference type="InterPro" id="IPR007592">
    <property type="entry name" value="GEBP"/>
</dbReference>
<feature type="region of interest" description="Disordered" evidence="2">
    <location>
        <begin position="248"/>
        <end position="298"/>
    </location>
</feature>
<feature type="compositionally biased region" description="Basic and acidic residues" evidence="2">
    <location>
        <begin position="143"/>
        <end position="152"/>
    </location>
</feature>
<feature type="compositionally biased region" description="Polar residues" evidence="2">
    <location>
        <begin position="69"/>
        <end position="79"/>
    </location>
</feature>
<sequence length="398" mass="44182">MAPKTKSRLVDQPPSASSSEEQELVEESQEEEEQQSREEEGEEESGEETEEDEEPKTAHPVVKKPISQKLVQTPQKPQFSSESGSENGSGSDSEAESGNSLPSPSASDFTVKPNVAAKAATPSKPAAKRPQEAQKEKGRKKPKIAEEEEKKSAATPRSLWSDDDQLALLKGIIEYKTVKGMEPSADMSAFHEFIRGKLQAEVSKSQISDKVRRLKKKFLTNVKDGEEPVFTKGQDFLVFEHSKRIWGAPGTSNGGIKDNVNNTSNGKAKKTVEVKKSSEPKKSAKVSKPKDDEKLKEEEQKVAVKEVVKEDIVKGDQQDFQSKYPRLAASLETMYPNGSSLLKENMSLIATDKAKVLEEKWKKLEDDEAALMVKRLDFIAEHYRLVVDAMRVKIFCSA</sequence>
<evidence type="ECO:0000313" key="4">
    <source>
        <dbReference type="EMBL" id="KAL3363938.1"/>
    </source>
</evidence>
<feature type="region of interest" description="Disordered" evidence="2">
    <location>
        <begin position="1"/>
        <end position="159"/>
    </location>
</feature>
<protein>
    <recommendedName>
        <fullName evidence="3">Glabrous enhancer-binding protein-like DBD domain-containing protein</fullName>
    </recommendedName>
</protein>
<evidence type="ECO:0000313" key="5">
    <source>
        <dbReference type="Proteomes" id="UP001627284"/>
    </source>
</evidence>
<feature type="compositionally biased region" description="Acidic residues" evidence="2">
    <location>
        <begin position="20"/>
        <end position="54"/>
    </location>
</feature>
<dbReference type="PANTHER" id="PTHR31662:SF33">
    <property type="entry name" value="DNA-BINDING STOREKEEPER PROTEIN TRANSCRIPTIONAL REGULATOR-LIKE PROTEIN"/>
    <property type="match status" value="1"/>
</dbReference>
<evidence type="ECO:0000259" key="3">
    <source>
        <dbReference type="Pfam" id="PF04504"/>
    </source>
</evidence>
<reference evidence="4 5" key="1">
    <citation type="submission" date="2024-05" db="EMBL/GenBank/DDBJ databases">
        <title>De novo assembly of an allotetraploid wild potato.</title>
        <authorList>
            <person name="Hosaka A.J."/>
        </authorList>
    </citation>
    <scope>NUCLEOTIDE SEQUENCE [LARGE SCALE GENOMIC DNA]</scope>
    <source>
        <tissue evidence="4">Young leaves</tissue>
    </source>
</reference>
<gene>
    <name evidence="4" type="ORF">AABB24_012928</name>
</gene>
<dbReference type="GO" id="GO:0010468">
    <property type="term" value="P:regulation of gene expression"/>
    <property type="evidence" value="ECO:0007669"/>
    <property type="project" value="UniProtKB-ARBA"/>
</dbReference>
<keyword evidence="5" id="KW-1185">Reference proteome</keyword>
<feature type="compositionally biased region" description="Low complexity" evidence="2">
    <location>
        <begin position="116"/>
        <end position="125"/>
    </location>
</feature>
<accession>A0ABD2U5Y2</accession>
<name>A0ABD2U5Y2_9SOLN</name>
<dbReference type="Pfam" id="PF04504">
    <property type="entry name" value="GeBP-like_DBD"/>
    <property type="match status" value="1"/>
</dbReference>
<dbReference type="PANTHER" id="PTHR31662">
    <property type="entry name" value="BNAANNG10740D PROTEIN-RELATED"/>
    <property type="match status" value="1"/>
</dbReference>
<dbReference type="EMBL" id="JBJKTR010000007">
    <property type="protein sequence ID" value="KAL3363938.1"/>
    <property type="molecule type" value="Genomic_DNA"/>
</dbReference>
<feature type="compositionally biased region" description="Low complexity" evidence="2">
    <location>
        <begin position="80"/>
        <end position="100"/>
    </location>
</feature>